<evidence type="ECO:0000313" key="3">
    <source>
        <dbReference type="Proteomes" id="UP000523821"/>
    </source>
</evidence>
<accession>A0A7W9L3Y9</accession>
<keyword evidence="3" id="KW-1185">Reference proteome</keyword>
<feature type="compositionally biased region" description="Basic and acidic residues" evidence="1">
    <location>
        <begin position="111"/>
        <end position="121"/>
    </location>
</feature>
<sequence>MTSGTAPEEAREGDYEALEAAVMETARGRWFLAEFTRRRRAADTAAVLEALARLESRLAEPRQETALEAMGREIAALAASLEAARTELAALGSARSEAAPAPSPAAARLTVAHDRGAEPDPTRGMSAEARFALFS</sequence>
<protein>
    <submittedName>
        <fullName evidence="2">Putative coiled-coil protein SlyX</fullName>
    </submittedName>
</protein>
<gene>
    <name evidence="2" type="ORF">GGQ63_004146</name>
</gene>
<dbReference type="RefSeq" id="WP_183858478.1">
    <property type="nucleotide sequence ID" value="NZ_JACHOO010000012.1"/>
</dbReference>
<evidence type="ECO:0000313" key="2">
    <source>
        <dbReference type="EMBL" id="MBB5755048.1"/>
    </source>
</evidence>
<dbReference type="AlphaFoldDB" id="A0A7W9L3Y9"/>
<evidence type="ECO:0000256" key="1">
    <source>
        <dbReference type="SAM" id="MobiDB-lite"/>
    </source>
</evidence>
<proteinExistence type="predicted"/>
<dbReference type="Proteomes" id="UP000523821">
    <property type="component" value="Unassembled WGS sequence"/>
</dbReference>
<reference evidence="2 3" key="1">
    <citation type="submission" date="2020-08" db="EMBL/GenBank/DDBJ databases">
        <title>Genomic Encyclopedia of Type Strains, Phase IV (KMG-IV): sequencing the most valuable type-strain genomes for metagenomic binning, comparative biology and taxonomic classification.</title>
        <authorList>
            <person name="Goeker M."/>
        </authorList>
    </citation>
    <scope>NUCLEOTIDE SEQUENCE [LARGE SCALE GENOMIC DNA]</scope>
    <source>
        <strain evidence="2 3">DSM 16268</strain>
    </source>
</reference>
<comment type="caution">
    <text evidence="2">The sequence shown here is derived from an EMBL/GenBank/DDBJ whole genome shotgun (WGS) entry which is preliminary data.</text>
</comment>
<feature type="region of interest" description="Disordered" evidence="1">
    <location>
        <begin position="94"/>
        <end position="125"/>
    </location>
</feature>
<organism evidence="2 3">
    <name type="scientific">Prosthecomicrobium pneumaticum</name>
    <dbReference type="NCBI Taxonomy" id="81895"/>
    <lineage>
        <taxon>Bacteria</taxon>
        <taxon>Pseudomonadati</taxon>
        <taxon>Pseudomonadota</taxon>
        <taxon>Alphaproteobacteria</taxon>
        <taxon>Hyphomicrobiales</taxon>
        <taxon>Kaistiaceae</taxon>
        <taxon>Prosthecomicrobium</taxon>
    </lineage>
</organism>
<dbReference type="EMBL" id="JACHOO010000012">
    <property type="protein sequence ID" value="MBB5755048.1"/>
    <property type="molecule type" value="Genomic_DNA"/>
</dbReference>
<name>A0A7W9L3Y9_9HYPH</name>
<feature type="compositionally biased region" description="Low complexity" evidence="1">
    <location>
        <begin position="94"/>
        <end position="108"/>
    </location>
</feature>